<feature type="transmembrane region" description="Helical" evidence="2">
    <location>
        <begin position="29"/>
        <end position="47"/>
    </location>
</feature>
<keyword evidence="2" id="KW-0812">Transmembrane</keyword>
<name>A0A6L9SH72_9ACTN</name>
<sequence>MPMLLVLLADILVGSISAAMELTGGPVGLTTVAVAAAASLVMLLAVGRPALAPVCGQLIASAVRQRADRTAFLPLLDPIAPGRPQPRAPSPRPRAA</sequence>
<feature type="compositionally biased region" description="Pro residues" evidence="1">
    <location>
        <begin position="81"/>
        <end position="96"/>
    </location>
</feature>
<accession>A0A6L9SH72</accession>
<dbReference type="EMBL" id="JAAGOA010000034">
    <property type="protein sequence ID" value="NEE04463.1"/>
    <property type="molecule type" value="Genomic_DNA"/>
</dbReference>
<organism evidence="3 4">
    <name type="scientific">Phytoactinopolyspora halotolerans</name>
    <dbReference type="NCBI Taxonomy" id="1981512"/>
    <lineage>
        <taxon>Bacteria</taxon>
        <taxon>Bacillati</taxon>
        <taxon>Actinomycetota</taxon>
        <taxon>Actinomycetes</taxon>
        <taxon>Jiangellales</taxon>
        <taxon>Jiangellaceae</taxon>
        <taxon>Phytoactinopolyspora</taxon>
    </lineage>
</organism>
<evidence type="ECO:0000256" key="2">
    <source>
        <dbReference type="SAM" id="Phobius"/>
    </source>
</evidence>
<protein>
    <submittedName>
        <fullName evidence="3">Uncharacterized protein</fullName>
    </submittedName>
</protein>
<comment type="caution">
    <text evidence="3">The sequence shown here is derived from an EMBL/GenBank/DDBJ whole genome shotgun (WGS) entry which is preliminary data.</text>
</comment>
<dbReference type="Proteomes" id="UP000475214">
    <property type="component" value="Unassembled WGS sequence"/>
</dbReference>
<dbReference type="InterPro" id="IPR045635">
    <property type="entry name" value="DUF6412"/>
</dbReference>
<evidence type="ECO:0000313" key="3">
    <source>
        <dbReference type="EMBL" id="NEE04463.1"/>
    </source>
</evidence>
<keyword evidence="4" id="KW-1185">Reference proteome</keyword>
<evidence type="ECO:0000256" key="1">
    <source>
        <dbReference type="SAM" id="MobiDB-lite"/>
    </source>
</evidence>
<gene>
    <name evidence="3" type="ORF">G1H10_30275</name>
</gene>
<reference evidence="3 4" key="1">
    <citation type="submission" date="2020-02" db="EMBL/GenBank/DDBJ databases">
        <authorList>
            <person name="Li X.-J."/>
            <person name="Han X.-M."/>
        </authorList>
    </citation>
    <scope>NUCLEOTIDE SEQUENCE [LARGE SCALE GENOMIC DNA]</scope>
    <source>
        <strain evidence="3 4">CCTCC AB 2017055</strain>
    </source>
</reference>
<proteinExistence type="predicted"/>
<dbReference type="Pfam" id="PF19950">
    <property type="entry name" value="DUF6412"/>
    <property type="match status" value="1"/>
</dbReference>
<dbReference type="AlphaFoldDB" id="A0A6L9SH72"/>
<evidence type="ECO:0000313" key="4">
    <source>
        <dbReference type="Proteomes" id="UP000475214"/>
    </source>
</evidence>
<keyword evidence="2" id="KW-1133">Transmembrane helix</keyword>
<keyword evidence="2" id="KW-0472">Membrane</keyword>
<dbReference type="RefSeq" id="WP_163745007.1">
    <property type="nucleotide sequence ID" value="NZ_JAAGOA010000034.1"/>
</dbReference>
<feature type="region of interest" description="Disordered" evidence="1">
    <location>
        <begin position="76"/>
        <end position="96"/>
    </location>
</feature>